<protein>
    <submittedName>
        <fullName evidence="5">CLEC4M protein</fullName>
    </submittedName>
</protein>
<dbReference type="SMART" id="SM00034">
    <property type="entry name" value="CLECT"/>
    <property type="match status" value="1"/>
</dbReference>
<keyword evidence="3" id="KW-0472">Membrane</keyword>
<dbReference type="InterPro" id="IPR051663">
    <property type="entry name" value="CLec_Tetranectin-domain"/>
</dbReference>
<feature type="domain" description="C-type lectin" evidence="4">
    <location>
        <begin position="217"/>
        <end position="325"/>
    </location>
</feature>
<feature type="region of interest" description="Disordered" evidence="2">
    <location>
        <begin position="1"/>
        <end position="121"/>
    </location>
</feature>
<dbReference type="OrthoDB" id="418245at2759"/>
<feature type="compositionally biased region" description="Basic and acidic residues" evidence="2">
    <location>
        <begin position="49"/>
        <end position="59"/>
    </location>
</feature>
<evidence type="ECO:0000313" key="6">
    <source>
        <dbReference type="Proteomes" id="UP000838412"/>
    </source>
</evidence>
<evidence type="ECO:0000259" key="4">
    <source>
        <dbReference type="PROSITE" id="PS50041"/>
    </source>
</evidence>
<dbReference type="PANTHER" id="PTHR22799">
    <property type="entry name" value="TETRANECTIN-RELATED"/>
    <property type="match status" value="1"/>
</dbReference>
<feature type="compositionally biased region" description="Basic and acidic residues" evidence="2">
    <location>
        <begin position="105"/>
        <end position="121"/>
    </location>
</feature>
<feature type="transmembrane region" description="Helical" evidence="3">
    <location>
        <begin position="138"/>
        <end position="158"/>
    </location>
</feature>
<organism evidence="5 6">
    <name type="scientific">Branchiostoma lanceolatum</name>
    <name type="common">Common lancelet</name>
    <name type="synonym">Amphioxus lanceolatum</name>
    <dbReference type="NCBI Taxonomy" id="7740"/>
    <lineage>
        <taxon>Eukaryota</taxon>
        <taxon>Metazoa</taxon>
        <taxon>Chordata</taxon>
        <taxon>Cephalochordata</taxon>
        <taxon>Leptocardii</taxon>
        <taxon>Amphioxiformes</taxon>
        <taxon>Branchiostomatidae</taxon>
        <taxon>Branchiostoma</taxon>
    </lineage>
</organism>
<evidence type="ECO:0000256" key="2">
    <source>
        <dbReference type="SAM" id="MobiDB-lite"/>
    </source>
</evidence>
<gene>
    <name evidence="5" type="primary">CLEC4M</name>
    <name evidence="5" type="ORF">BLAG_LOCUS19988</name>
</gene>
<dbReference type="InterPro" id="IPR016186">
    <property type="entry name" value="C-type_lectin-like/link_sf"/>
</dbReference>
<dbReference type="Pfam" id="PF00059">
    <property type="entry name" value="Lectin_C"/>
    <property type="match status" value="1"/>
</dbReference>
<keyword evidence="1" id="KW-0430">Lectin</keyword>
<keyword evidence="6" id="KW-1185">Reference proteome</keyword>
<name>A0A8K0EX30_BRALA</name>
<evidence type="ECO:0000313" key="5">
    <source>
        <dbReference type="EMBL" id="CAH1266385.1"/>
    </source>
</evidence>
<keyword evidence="3" id="KW-0812">Transmembrane</keyword>
<dbReference type="Proteomes" id="UP000838412">
    <property type="component" value="Chromosome 5"/>
</dbReference>
<dbReference type="PANTHER" id="PTHR22799:SF6">
    <property type="entry name" value="C-TYPE LECTIN DOMAIN FAMILY 4 MEMBER M-LIKE"/>
    <property type="match status" value="1"/>
</dbReference>
<keyword evidence="3" id="KW-1133">Transmembrane helix</keyword>
<dbReference type="SUPFAM" id="SSF56436">
    <property type="entry name" value="C-type lectin-like"/>
    <property type="match status" value="1"/>
</dbReference>
<proteinExistence type="predicted"/>
<reference evidence="5" key="1">
    <citation type="submission" date="2022-01" db="EMBL/GenBank/DDBJ databases">
        <authorList>
            <person name="Braso-Vives M."/>
        </authorList>
    </citation>
    <scope>NUCLEOTIDE SEQUENCE</scope>
</reference>
<dbReference type="PROSITE" id="PS50041">
    <property type="entry name" value="C_TYPE_LECTIN_2"/>
    <property type="match status" value="1"/>
</dbReference>
<evidence type="ECO:0000256" key="3">
    <source>
        <dbReference type="SAM" id="Phobius"/>
    </source>
</evidence>
<dbReference type="InterPro" id="IPR001304">
    <property type="entry name" value="C-type_lectin-like"/>
</dbReference>
<evidence type="ECO:0000256" key="1">
    <source>
        <dbReference type="ARBA" id="ARBA00022734"/>
    </source>
</evidence>
<dbReference type="GO" id="GO:0030246">
    <property type="term" value="F:carbohydrate binding"/>
    <property type="evidence" value="ECO:0007669"/>
    <property type="project" value="UniProtKB-KW"/>
</dbReference>
<accession>A0A8K0EX30</accession>
<dbReference type="InterPro" id="IPR016187">
    <property type="entry name" value="CTDL_fold"/>
</dbReference>
<dbReference type="EMBL" id="OV696690">
    <property type="protein sequence ID" value="CAH1266385.1"/>
    <property type="molecule type" value="Genomic_DNA"/>
</dbReference>
<dbReference type="Gene3D" id="3.10.100.10">
    <property type="entry name" value="Mannose-Binding Protein A, subunit A"/>
    <property type="match status" value="1"/>
</dbReference>
<sequence>MYEQAQAVRALIASPSDGRSGWPRSPCTPDRQCSAKGPVPHDNGAPYNKRQECPERSSDTYEEPETVRLQIAKLSPPVQESGAQQTTPEAKSPQEEADATNNTPRHVDPSADRTHRDGPGDRRGLCNFLRAHRRCMTAAVVGKVALVTTGLVLAVVFVNKTLQLSTTVDALKRSLANERNRAAVLGQRLKTSVSRPDKYNIKRSGTSTSCPGGYTEWHGGCYKAFNTRKNFWQTDIACHDDAGTLAMPRDADTNAFLISLFKSVNDSAPFWFGLHDENDEGTFKWVDGTALGKYSSWATGQPNNYRGWEDCVRYSASELNATHWRQISYGRRRNGTTLRALVAPHSCVKSF</sequence>
<dbReference type="AlphaFoldDB" id="A0A8K0EX30"/>